<keyword evidence="3" id="KW-1185">Reference proteome</keyword>
<accession>J8ZUB9</accession>
<evidence type="ECO:0000256" key="1">
    <source>
        <dbReference type="SAM" id="SignalP"/>
    </source>
</evidence>
<dbReference type="OrthoDB" id="2195873at2759"/>
<keyword evidence="1" id="KW-0732">Signal</keyword>
<dbReference type="Proteomes" id="UP000003163">
    <property type="component" value="Unassembled WGS sequence"/>
</dbReference>
<dbReference type="EMBL" id="AFBI03000041">
    <property type="protein sequence ID" value="EJW03268.1"/>
    <property type="molecule type" value="Genomic_DNA"/>
</dbReference>
<evidence type="ECO:0000313" key="2">
    <source>
        <dbReference type="EMBL" id="EJW03268.1"/>
    </source>
</evidence>
<comment type="caution">
    <text evidence="2">The sequence shown here is derived from an EMBL/GenBank/DDBJ whole genome shotgun (WGS) entry which is preliminary data.</text>
</comment>
<evidence type="ECO:0000313" key="3">
    <source>
        <dbReference type="Proteomes" id="UP000003163"/>
    </source>
</evidence>
<dbReference type="AlphaFoldDB" id="J8ZUB9"/>
<organism evidence="2 3">
    <name type="scientific">Edhazardia aedis (strain USNM 41457)</name>
    <name type="common">Microsporidian parasite</name>
    <dbReference type="NCBI Taxonomy" id="1003232"/>
    <lineage>
        <taxon>Eukaryota</taxon>
        <taxon>Fungi</taxon>
        <taxon>Fungi incertae sedis</taxon>
        <taxon>Microsporidia</taxon>
        <taxon>Edhazardia</taxon>
    </lineage>
</organism>
<gene>
    <name evidence="2" type="ORF">EDEG_02372</name>
</gene>
<name>J8ZUB9_EDHAE</name>
<protein>
    <submittedName>
        <fullName evidence="2">Uncharacterized protein</fullName>
    </submittedName>
</protein>
<dbReference type="InParanoid" id="J8ZUB9"/>
<dbReference type="VEuPathDB" id="MicrosporidiaDB:EDEG_02372"/>
<reference evidence="3" key="2">
    <citation type="submission" date="2015-07" db="EMBL/GenBank/DDBJ databases">
        <title>Contrasting host-pathogen interactions and genome evolution in two generalist and specialist microsporidian pathogens of mosquitoes.</title>
        <authorList>
            <consortium name="The Broad Institute Genomics Platform"/>
            <consortium name="The Broad Institute Genome Sequencing Center for Infectious Disease"/>
            <person name="Cuomo C.A."/>
            <person name="Sanscrainte N.D."/>
            <person name="Goldberg J.M."/>
            <person name="Heiman D."/>
            <person name="Young S."/>
            <person name="Zeng Q."/>
            <person name="Becnel J.J."/>
            <person name="Birren B.W."/>
        </authorList>
    </citation>
    <scope>NUCLEOTIDE SEQUENCE [LARGE SCALE GENOMIC DNA]</scope>
    <source>
        <strain evidence="3">USNM 41457</strain>
    </source>
</reference>
<feature type="non-terminal residue" evidence="2">
    <location>
        <position position="1"/>
    </location>
</feature>
<reference evidence="2 3" key="1">
    <citation type="submission" date="2011-08" db="EMBL/GenBank/DDBJ databases">
        <authorList>
            <person name="Liu Z.J."/>
            <person name="Shi F.L."/>
            <person name="Lu J.Q."/>
            <person name="Li M."/>
            <person name="Wang Z.L."/>
        </authorList>
    </citation>
    <scope>NUCLEOTIDE SEQUENCE [LARGE SCALE GENOMIC DNA]</scope>
    <source>
        <strain evidence="2 3">USNM 41457</strain>
    </source>
</reference>
<proteinExistence type="predicted"/>
<feature type="signal peptide" evidence="1">
    <location>
        <begin position="1"/>
        <end position="21"/>
    </location>
</feature>
<sequence>MLGSKVVISFAMFIISSISAAAPAGGYGILVKGADGCHPSQICRRAGYMDALATVHNMPVLKTLLEEAGVPSAYVAGWHDQLDDFVVHHSGTVTPHHSITNATAHAFCVKPHSCEDEDRAAYVRDYARRPPPVPASAVARDLRAPAAALKSLAKKALCETPARDLRASAAALKSLAKKALCETPARDLRASAAASLRAPSTSSYIRQLFRRRWLL</sequence>
<feature type="chain" id="PRO_5003820853" evidence="1">
    <location>
        <begin position="22"/>
        <end position="215"/>
    </location>
</feature>
<dbReference type="HOGENOM" id="CLU_1283234_0_0_1"/>